<sequence>MEKLSPTKTLTFMGLFLLLSLSSLAQVNPVTGTVTGARENQPLPGVSVLVKGTNTGTTTNADGKFSVNAGPSATLVFSFIGYSTQEVALNNRSSVNVTLEESATALSEVVVTALGIRKESKKLGYAATTVGSEAITVNRTPNFINTLQGKIAGVNITSLGTGPGGTSKIRIRGQSSFSGQNSPLIVVNGVPIDNTNFGTNPNNQSSDGSIAVRGGGGNTSDGGDGLSSINPDDIESMTVLKGATAAALYGSRAKDGVIMVTTKTRGESRGIGVSYNSNFTVDTPLDFTDYQYEYGQGEGGVRPTTANPTSGQWSFGEKFQPGMTQVLFDGVTVPYEPVYDRIRKFYRNGTNFNNTISVSSNSEKGGFNLSLANMDNKGIVPNNTFNRKTINLGFSYDLSKRLSVTGNINYSNEYNKNPPVIAEQDNSIPTALMNMANSMPLDLLDEKKYDADGNEFVYSRFKNRTNPYFTLAEQFQNIRRDRIFGNITARYNLFDWMYVQARVGQDYWSRDQDYTNFPTGQASRPPAPEGFVNGLYTQEARRFREINKDILIGANHKFGVIGVDVTLGGNQMYRRSDLNSVQVTDFVVRDLYTVQNGRVKDPLYNLSERAVNSVYGAAELSYKDFLYLNVTARNDWFSTLSPANRSILYPSVSGSFVFSQAFVNVPNWLTFGKLRAAYAEVGSDTDVSPYSNNLFYGINANLFPNVVGAQQPVGNIATNTVPNANLRPMSTSETELGLELKMFDNRLGIDFAVYRKITTDQIVSAQISNASGFANTLINSGKGQNQGIELLVNLGLVRSNDFQWDFTFNGSVNQTKVLSLLTDTPGERITVGTHVFNGELRQVVGQPMASLYGFGFKRDDQGRKIFATDGRPQRTTDLISFGSAIPKYVGGFTNTFNYKGINLSFLIDFKLGHNMMSGTNFNATRHGLHKMTLEGREGGVVGDGVNEKGEKNTAVAPVQSYWEVVRSLALVEPIVYNAGFWKLRQITAGYDFSRFLPAKSPLKGVRLSFVANNVLLLKKWVPNIDPESFGYGSDNIVGLESTGLPTTRSMGFNLNVKF</sequence>
<evidence type="ECO:0000256" key="4">
    <source>
        <dbReference type="ARBA" id="ARBA00022692"/>
    </source>
</evidence>
<dbReference type="Proteomes" id="UP000479293">
    <property type="component" value="Unassembled WGS sequence"/>
</dbReference>
<dbReference type="NCBIfam" id="TIGR04057">
    <property type="entry name" value="SusC_RagA_signa"/>
    <property type="match status" value="1"/>
</dbReference>
<feature type="chain" id="PRO_5028919558" evidence="9">
    <location>
        <begin position="26"/>
        <end position="1058"/>
    </location>
</feature>
<dbReference type="EMBL" id="WHLY01000002">
    <property type="protein sequence ID" value="MPR33010.1"/>
    <property type="molecule type" value="Genomic_DNA"/>
</dbReference>
<evidence type="ECO:0000256" key="5">
    <source>
        <dbReference type="ARBA" id="ARBA00023136"/>
    </source>
</evidence>
<evidence type="ECO:0000256" key="9">
    <source>
        <dbReference type="SAM" id="SignalP"/>
    </source>
</evidence>
<evidence type="ECO:0000256" key="7">
    <source>
        <dbReference type="PROSITE-ProRule" id="PRU01360"/>
    </source>
</evidence>
<dbReference type="Gene3D" id="2.40.170.20">
    <property type="entry name" value="TonB-dependent receptor, beta-barrel domain"/>
    <property type="match status" value="1"/>
</dbReference>
<evidence type="ECO:0000313" key="12">
    <source>
        <dbReference type="Proteomes" id="UP000479293"/>
    </source>
</evidence>
<dbReference type="PROSITE" id="PS52016">
    <property type="entry name" value="TONB_DEPENDENT_REC_3"/>
    <property type="match status" value="1"/>
</dbReference>
<gene>
    <name evidence="11" type="ORF">GBK04_06460</name>
</gene>
<dbReference type="RefSeq" id="WP_152757926.1">
    <property type="nucleotide sequence ID" value="NZ_WHLY01000002.1"/>
</dbReference>
<evidence type="ECO:0000256" key="2">
    <source>
        <dbReference type="ARBA" id="ARBA00022448"/>
    </source>
</evidence>
<name>A0A7C9FBU8_9BACT</name>
<dbReference type="Pfam" id="PF13715">
    <property type="entry name" value="CarbopepD_reg_2"/>
    <property type="match status" value="1"/>
</dbReference>
<dbReference type="InterPro" id="IPR008969">
    <property type="entry name" value="CarboxyPept-like_regulatory"/>
</dbReference>
<evidence type="ECO:0000256" key="3">
    <source>
        <dbReference type="ARBA" id="ARBA00022452"/>
    </source>
</evidence>
<dbReference type="InterPro" id="IPR023996">
    <property type="entry name" value="TonB-dep_OMP_SusC/RagA"/>
</dbReference>
<evidence type="ECO:0000256" key="6">
    <source>
        <dbReference type="ARBA" id="ARBA00023237"/>
    </source>
</evidence>
<dbReference type="AlphaFoldDB" id="A0A7C9FBU8"/>
<keyword evidence="4 7" id="KW-0812">Transmembrane</keyword>
<dbReference type="Gene3D" id="2.60.40.1120">
    <property type="entry name" value="Carboxypeptidase-like, regulatory domain"/>
    <property type="match status" value="1"/>
</dbReference>
<evidence type="ECO:0000259" key="10">
    <source>
        <dbReference type="Pfam" id="PF07715"/>
    </source>
</evidence>
<organism evidence="11 12">
    <name type="scientific">Salmonirosea aquatica</name>
    <dbReference type="NCBI Taxonomy" id="2654236"/>
    <lineage>
        <taxon>Bacteria</taxon>
        <taxon>Pseudomonadati</taxon>
        <taxon>Bacteroidota</taxon>
        <taxon>Cytophagia</taxon>
        <taxon>Cytophagales</taxon>
        <taxon>Spirosomataceae</taxon>
        <taxon>Salmonirosea</taxon>
    </lineage>
</organism>
<feature type="signal peptide" evidence="9">
    <location>
        <begin position="1"/>
        <end position="25"/>
    </location>
</feature>
<feature type="compositionally biased region" description="Polar residues" evidence="8">
    <location>
        <begin position="195"/>
        <end position="208"/>
    </location>
</feature>
<protein>
    <submittedName>
        <fullName evidence="11">SusC/RagA family TonB-linked outer membrane protein</fullName>
    </submittedName>
</protein>
<dbReference type="InterPro" id="IPR036942">
    <property type="entry name" value="Beta-barrel_TonB_sf"/>
</dbReference>
<feature type="compositionally biased region" description="Gly residues" evidence="8">
    <location>
        <begin position="213"/>
        <end position="225"/>
    </location>
</feature>
<comment type="subcellular location">
    <subcellularLocation>
        <location evidence="1 7">Cell outer membrane</location>
        <topology evidence="1 7">Multi-pass membrane protein</topology>
    </subcellularLocation>
</comment>
<dbReference type="SUPFAM" id="SSF56935">
    <property type="entry name" value="Porins"/>
    <property type="match status" value="1"/>
</dbReference>
<keyword evidence="5 7" id="KW-0472">Membrane</keyword>
<feature type="region of interest" description="Disordered" evidence="8">
    <location>
        <begin position="195"/>
        <end position="230"/>
    </location>
</feature>
<dbReference type="GO" id="GO:0009279">
    <property type="term" value="C:cell outer membrane"/>
    <property type="evidence" value="ECO:0007669"/>
    <property type="project" value="UniProtKB-SubCell"/>
</dbReference>
<comment type="caution">
    <text evidence="11">The sequence shown here is derived from an EMBL/GenBank/DDBJ whole genome shotgun (WGS) entry which is preliminary data.</text>
</comment>
<comment type="similarity">
    <text evidence="7">Belongs to the TonB-dependent receptor family.</text>
</comment>
<dbReference type="Pfam" id="PF07715">
    <property type="entry name" value="Plug"/>
    <property type="match status" value="1"/>
</dbReference>
<keyword evidence="3 7" id="KW-1134">Transmembrane beta strand</keyword>
<dbReference type="Gene3D" id="2.170.130.10">
    <property type="entry name" value="TonB-dependent receptor, plug domain"/>
    <property type="match status" value="1"/>
</dbReference>
<evidence type="ECO:0000313" key="11">
    <source>
        <dbReference type="EMBL" id="MPR33010.1"/>
    </source>
</evidence>
<keyword evidence="9" id="KW-0732">Signal</keyword>
<evidence type="ECO:0000256" key="8">
    <source>
        <dbReference type="SAM" id="MobiDB-lite"/>
    </source>
</evidence>
<dbReference type="SUPFAM" id="SSF49464">
    <property type="entry name" value="Carboxypeptidase regulatory domain-like"/>
    <property type="match status" value="1"/>
</dbReference>
<dbReference type="NCBIfam" id="TIGR04056">
    <property type="entry name" value="OMP_RagA_SusC"/>
    <property type="match status" value="1"/>
</dbReference>
<dbReference type="InterPro" id="IPR012910">
    <property type="entry name" value="Plug_dom"/>
</dbReference>
<evidence type="ECO:0000256" key="1">
    <source>
        <dbReference type="ARBA" id="ARBA00004571"/>
    </source>
</evidence>
<reference evidence="11 12" key="1">
    <citation type="submission" date="2019-10" db="EMBL/GenBank/DDBJ databases">
        <title>Draft Genome Sequence of Cytophagaceae sp. SJW1-29.</title>
        <authorList>
            <person name="Choi A."/>
        </authorList>
    </citation>
    <scope>NUCLEOTIDE SEQUENCE [LARGE SCALE GENOMIC DNA]</scope>
    <source>
        <strain evidence="11 12">SJW1-29</strain>
    </source>
</reference>
<dbReference type="InterPro" id="IPR037066">
    <property type="entry name" value="Plug_dom_sf"/>
</dbReference>
<dbReference type="InterPro" id="IPR023997">
    <property type="entry name" value="TonB-dep_OMP_SusC/RagA_CS"/>
</dbReference>
<proteinExistence type="inferred from homology"/>
<keyword evidence="12" id="KW-1185">Reference proteome</keyword>
<dbReference type="InterPro" id="IPR039426">
    <property type="entry name" value="TonB-dep_rcpt-like"/>
</dbReference>
<accession>A0A7C9FBU8</accession>
<feature type="domain" description="TonB-dependent receptor plug" evidence="10">
    <location>
        <begin position="123"/>
        <end position="257"/>
    </location>
</feature>
<keyword evidence="6 7" id="KW-0998">Cell outer membrane</keyword>
<keyword evidence="2 7" id="KW-0813">Transport</keyword>